<feature type="compositionally biased region" description="Low complexity" evidence="3">
    <location>
        <begin position="107"/>
        <end position="122"/>
    </location>
</feature>
<dbReference type="GO" id="GO:0016251">
    <property type="term" value="F:RNA polymerase II general transcription initiation factor activity"/>
    <property type="evidence" value="ECO:0007669"/>
    <property type="project" value="TreeGrafter"/>
</dbReference>
<dbReference type="WBParaSite" id="SCUD_0000725201-mRNA-1">
    <property type="protein sequence ID" value="SCUD_0000725201-mRNA-1"/>
    <property type="gene ID" value="SCUD_0000725201"/>
</dbReference>
<dbReference type="GO" id="GO:0005634">
    <property type="term" value="C:nucleus"/>
    <property type="evidence" value="ECO:0007669"/>
    <property type="project" value="UniProtKB-SubCell"/>
</dbReference>
<proteinExistence type="predicted"/>
<feature type="compositionally biased region" description="Polar residues" evidence="3">
    <location>
        <begin position="127"/>
        <end position="137"/>
    </location>
</feature>
<reference evidence="7" key="1">
    <citation type="submission" date="2016-06" db="UniProtKB">
        <authorList>
            <consortium name="WormBaseParasite"/>
        </authorList>
    </citation>
    <scope>IDENTIFICATION</scope>
</reference>
<comment type="subcellular location">
    <subcellularLocation>
        <location evidence="1">Nucleus</location>
    </subcellularLocation>
</comment>
<dbReference type="Pfam" id="PF00808">
    <property type="entry name" value="CBFD_NFYB_HMF"/>
    <property type="match status" value="1"/>
</dbReference>
<reference evidence="5 6" key="2">
    <citation type="submission" date="2018-11" db="EMBL/GenBank/DDBJ databases">
        <authorList>
            <consortium name="Pathogen Informatics"/>
        </authorList>
    </citation>
    <scope>NUCLEOTIDE SEQUENCE [LARGE SCALE GENOMIC DNA]</scope>
    <source>
        <strain evidence="5">Dakar</strain>
        <strain evidence="6">Dakar, Senegal</strain>
    </source>
</reference>
<name>A0A183JX07_9TREM</name>
<evidence type="ECO:0000313" key="6">
    <source>
        <dbReference type="Proteomes" id="UP000279833"/>
    </source>
</evidence>
<evidence type="ECO:0000313" key="7">
    <source>
        <dbReference type="WBParaSite" id="SCUD_0000725201-mRNA-1"/>
    </source>
</evidence>
<dbReference type="Gene3D" id="1.10.20.10">
    <property type="entry name" value="Histone, subunit A"/>
    <property type="match status" value="1"/>
</dbReference>
<evidence type="ECO:0000256" key="3">
    <source>
        <dbReference type="SAM" id="MobiDB-lite"/>
    </source>
</evidence>
<dbReference type="PANTHER" id="PTHR10252:SF5">
    <property type="entry name" value="DR1-ASSOCIATED COREPRESSOR"/>
    <property type="match status" value="1"/>
</dbReference>
<dbReference type="GO" id="GO:0001046">
    <property type="term" value="F:core promoter sequence-specific DNA binding"/>
    <property type="evidence" value="ECO:0007669"/>
    <property type="project" value="TreeGrafter"/>
</dbReference>
<evidence type="ECO:0000256" key="2">
    <source>
        <dbReference type="ARBA" id="ARBA00023242"/>
    </source>
</evidence>
<dbReference type="AlphaFoldDB" id="A0A183JX07"/>
<sequence length="221" mass="24429">MPAKRRFASRFPTTRIKKIMQLDEEIGKLTATVPPVVSRSLELFLEQLLNQAYEFTATRNSKTISPGIIKYVVEHEPRFTFLRSLVVNIPDLKPNSRKQSCSKLNADSDIQSDTSDGTSSSVDEVHQSTMSSSVKRNSGQKRKQSPTFRKASKQSPIGEDNKTSSSLDQNHGSALDLLSTNKASKIRKNGDVVGNSSNGDVSFSNPGVRNESLVDYQYTEA</sequence>
<organism evidence="7">
    <name type="scientific">Schistosoma curassoni</name>
    <dbReference type="NCBI Taxonomy" id="6186"/>
    <lineage>
        <taxon>Eukaryota</taxon>
        <taxon>Metazoa</taxon>
        <taxon>Spiralia</taxon>
        <taxon>Lophotrochozoa</taxon>
        <taxon>Platyhelminthes</taxon>
        <taxon>Trematoda</taxon>
        <taxon>Digenea</taxon>
        <taxon>Strigeidida</taxon>
        <taxon>Schistosomatoidea</taxon>
        <taxon>Schistosomatidae</taxon>
        <taxon>Schistosoma</taxon>
    </lineage>
</organism>
<dbReference type="GO" id="GO:0046982">
    <property type="term" value="F:protein heterodimerization activity"/>
    <property type="evidence" value="ECO:0007669"/>
    <property type="project" value="InterPro"/>
</dbReference>
<keyword evidence="6" id="KW-1185">Reference proteome</keyword>
<dbReference type="PANTHER" id="PTHR10252">
    <property type="entry name" value="HISTONE-LIKE TRANSCRIPTION FACTOR CCAAT-RELATED"/>
    <property type="match status" value="1"/>
</dbReference>
<gene>
    <name evidence="5" type="ORF">SCUD_LOCUS7252</name>
</gene>
<keyword evidence="2" id="KW-0539">Nucleus</keyword>
<dbReference type="CDD" id="cd22906">
    <property type="entry name" value="HFD_DRAP1"/>
    <property type="match status" value="1"/>
</dbReference>
<dbReference type="InterPro" id="IPR009072">
    <property type="entry name" value="Histone-fold"/>
</dbReference>
<feature type="compositionally biased region" description="Polar residues" evidence="3">
    <location>
        <begin position="163"/>
        <end position="183"/>
    </location>
</feature>
<accession>A0A183JX07</accession>
<protein>
    <submittedName>
        <fullName evidence="7">CBFD_NFYB_HMF domain-containing protein</fullName>
    </submittedName>
</protein>
<dbReference type="InterPro" id="IPR003958">
    <property type="entry name" value="CBFA_NFYB_domain"/>
</dbReference>
<feature type="region of interest" description="Disordered" evidence="3">
    <location>
        <begin position="95"/>
        <end position="208"/>
    </location>
</feature>
<dbReference type="SUPFAM" id="SSF47113">
    <property type="entry name" value="Histone-fold"/>
    <property type="match status" value="1"/>
</dbReference>
<dbReference type="Proteomes" id="UP000279833">
    <property type="component" value="Unassembled WGS sequence"/>
</dbReference>
<dbReference type="InterPro" id="IPR050568">
    <property type="entry name" value="Transcr_DNA_Rep_Reg"/>
</dbReference>
<dbReference type="EMBL" id="UZAK01032287">
    <property type="protein sequence ID" value="VDP25539.1"/>
    <property type="molecule type" value="Genomic_DNA"/>
</dbReference>
<dbReference type="OrthoDB" id="653904at2759"/>
<evidence type="ECO:0000313" key="5">
    <source>
        <dbReference type="EMBL" id="VDP25539.1"/>
    </source>
</evidence>
<evidence type="ECO:0000259" key="4">
    <source>
        <dbReference type="Pfam" id="PF00808"/>
    </source>
</evidence>
<dbReference type="STRING" id="6186.A0A183JX07"/>
<feature type="compositionally biased region" description="Polar residues" evidence="3">
    <location>
        <begin position="194"/>
        <end position="207"/>
    </location>
</feature>
<evidence type="ECO:0000256" key="1">
    <source>
        <dbReference type="ARBA" id="ARBA00004123"/>
    </source>
</evidence>
<feature type="domain" description="Transcription factor CBF/NF-Y/archaeal histone" evidence="4">
    <location>
        <begin position="10"/>
        <end position="67"/>
    </location>
</feature>